<dbReference type="FunFam" id="3.40.50.300:FF:000076">
    <property type="entry name" value="Replicative DNA helicase"/>
    <property type="match status" value="1"/>
</dbReference>
<dbReference type="GO" id="GO:0006269">
    <property type="term" value="P:DNA replication, synthesis of primer"/>
    <property type="evidence" value="ECO:0007669"/>
    <property type="project" value="UniProtKB-UniRule"/>
</dbReference>
<dbReference type="InterPro" id="IPR007693">
    <property type="entry name" value="DNA_helicase_DnaB-like_N"/>
</dbReference>
<comment type="caution">
    <text evidence="15">The sequence shown here is derived from an EMBL/GenBank/DDBJ whole genome shotgun (WGS) entry which is preliminary data.</text>
</comment>
<accession>A0A850QFF6</accession>
<evidence type="ECO:0000256" key="7">
    <source>
        <dbReference type="ARBA" id="ARBA00022840"/>
    </source>
</evidence>
<evidence type="ECO:0000259" key="14">
    <source>
        <dbReference type="PROSITE" id="PS51199"/>
    </source>
</evidence>
<evidence type="ECO:0000313" key="15">
    <source>
        <dbReference type="EMBL" id="NVO79222.1"/>
    </source>
</evidence>
<dbReference type="SUPFAM" id="SSF52540">
    <property type="entry name" value="P-loop containing nucleoside triphosphate hydrolases"/>
    <property type="match status" value="1"/>
</dbReference>
<keyword evidence="2 13" id="KW-0639">Primosome</keyword>
<dbReference type="Pfam" id="PF03796">
    <property type="entry name" value="DnaB_C"/>
    <property type="match status" value="1"/>
</dbReference>
<dbReference type="PROSITE" id="PS51199">
    <property type="entry name" value="SF4_HELICASE"/>
    <property type="match status" value="1"/>
</dbReference>
<evidence type="ECO:0000256" key="3">
    <source>
        <dbReference type="ARBA" id="ARBA00022705"/>
    </source>
</evidence>
<evidence type="ECO:0000256" key="2">
    <source>
        <dbReference type="ARBA" id="ARBA00022515"/>
    </source>
</evidence>
<evidence type="ECO:0000256" key="9">
    <source>
        <dbReference type="ARBA" id="ARBA00023235"/>
    </source>
</evidence>
<dbReference type="GO" id="GO:0043139">
    <property type="term" value="F:5'-3' DNA helicase activity"/>
    <property type="evidence" value="ECO:0007669"/>
    <property type="project" value="UniProtKB-EC"/>
</dbReference>
<dbReference type="InterPro" id="IPR003593">
    <property type="entry name" value="AAA+_ATPase"/>
</dbReference>
<evidence type="ECO:0000313" key="16">
    <source>
        <dbReference type="Proteomes" id="UP000588051"/>
    </source>
</evidence>
<dbReference type="InterPro" id="IPR027417">
    <property type="entry name" value="P-loop_NTPase"/>
</dbReference>
<dbReference type="Proteomes" id="UP000588051">
    <property type="component" value="Unassembled WGS sequence"/>
</dbReference>
<dbReference type="GO" id="GO:0005524">
    <property type="term" value="F:ATP binding"/>
    <property type="evidence" value="ECO:0007669"/>
    <property type="project" value="UniProtKB-UniRule"/>
</dbReference>
<comment type="similarity">
    <text evidence="1 13">Belongs to the helicase family. DnaB subfamily.</text>
</comment>
<dbReference type="NCBIfam" id="NF005424">
    <property type="entry name" value="PRK07004.1"/>
    <property type="match status" value="1"/>
</dbReference>
<proteinExistence type="inferred from homology"/>
<dbReference type="SUPFAM" id="SSF48024">
    <property type="entry name" value="N-terminal domain of DnaB helicase"/>
    <property type="match status" value="1"/>
</dbReference>
<dbReference type="FunFam" id="1.10.860.10:FF:000001">
    <property type="entry name" value="Replicative DNA helicase"/>
    <property type="match status" value="1"/>
</dbReference>
<organism evidence="15 16">
    <name type="scientific">Undibacterium oligocarboniphilum</name>
    <dbReference type="NCBI Taxonomy" id="666702"/>
    <lineage>
        <taxon>Bacteria</taxon>
        <taxon>Pseudomonadati</taxon>
        <taxon>Pseudomonadota</taxon>
        <taxon>Betaproteobacteria</taxon>
        <taxon>Burkholderiales</taxon>
        <taxon>Oxalobacteraceae</taxon>
        <taxon>Undibacterium</taxon>
    </lineage>
</organism>
<dbReference type="GO" id="GO:0003677">
    <property type="term" value="F:DNA binding"/>
    <property type="evidence" value="ECO:0007669"/>
    <property type="project" value="UniProtKB-UniRule"/>
</dbReference>
<dbReference type="PANTHER" id="PTHR30153:SF2">
    <property type="entry name" value="REPLICATIVE DNA HELICASE"/>
    <property type="match status" value="1"/>
</dbReference>
<dbReference type="GO" id="GO:1990077">
    <property type="term" value="C:primosome complex"/>
    <property type="evidence" value="ECO:0007669"/>
    <property type="project" value="UniProtKB-UniRule"/>
</dbReference>
<feature type="domain" description="SF4 helicase" evidence="14">
    <location>
        <begin position="192"/>
        <end position="458"/>
    </location>
</feature>
<evidence type="ECO:0000256" key="1">
    <source>
        <dbReference type="ARBA" id="ARBA00008428"/>
    </source>
</evidence>
<dbReference type="InterPro" id="IPR007692">
    <property type="entry name" value="DNA_helicase_DnaB"/>
</dbReference>
<keyword evidence="6 13" id="KW-0347">Helicase</keyword>
<dbReference type="GO" id="GO:0005829">
    <property type="term" value="C:cytosol"/>
    <property type="evidence" value="ECO:0007669"/>
    <property type="project" value="TreeGrafter"/>
</dbReference>
<reference evidence="15 16" key="1">
    <citation type="submission" date="2020-06" db="EMBL/GenBank/DDBJ databases">
        <authorList>
            <person name="Qiu C."/>
            <person name="Liu Z."/>
        </authorList>
    </citation>
    <scope>NUCLEOTIDE SEQUENCE [LARGE SCALE GENOMIC DNA]</scope>
    <source>
        <strain evidence="15 16">EM 1</strain>
    </source>
</reference>
<dbReference type="EC" id="5.6.2.3" evidence="12 13"/>
<evidence type="ECO:0000256" key="13">
    <source>
        <dbReference type="RuleBase" id="RU362085"/>
    </source>
</evidence>
<evidence type="ECO:0000256" key="12">
    <source>
        <dbReference type="NCBIfam" id="TIGR00665"/>
    </source>
</evidence>
<evidence type="ECO:0000256" key="8">
    <source>
        <dbReference type="ARBA" id="ARBA00023125"/>
    </source>
</evidence>
<evidence type="ECO:0000256" key="4">
    <source>
        <dbReference type="ARBA" id="ARBA00022741"/>
    </source>
</evidence>
<name>A0A850QFF6_9BURK</name>
<keyword evidence="7 13" id="KW-0067">ATP-binding</keyword>
<dbReference type="Pfam" id="PF00772">
    <property type="entry name" value="DnaB"/>
    <property type="match status" value="1"/>
</dbReference>
<dbReference type="InterPro" id="IPR007694">
    <property type="entry name" value="DNA_helicase_DnaB-like_C"/>
</dbReference>
<dbReference type="EMBL" id="JABXYJ010000011">
    <property type="protein sequence ID" value="NVO79222.1"/>
    <property type="molecule type" value="Genomic_DNA"/>
</dbReference>
<keyword evidence="8 13" id="KW-0238">DNA-binding</keyword>
<dbReference type="InterPro" id="IPR036185">
    <property type="entry name" value="DNA_heli_DnaB-like_N_sf"/>
</dbReference>
<dbReference type="CDD" id="cd00984">
    <property type="entry name" value="DnaB_C"/>
    <property type="match status" value="1"/>
</dbReference>
<gene>
    <name evidence="15" type="ORF">HV832_15440</name>
</gene>
<keyword evidence="5 13" id="KW-0378">Hydrolase</keyword>
<dbReference type="AlphaFoldDB" id="A0A850QFF6"/>
<comment type="function">
    <text evidence="10 13">The main replicative DNA helicase, it participates in initiation and elongation during chromosome replication. Travels ahead of the DNA replisome, separating dsDNA into templates for DNA synthesis. A processive ATP-dependent 5'-3' DNA helicase it has DNA-dependent ATPase activity.</text>
</comment>
<dbReference type="NCBIfam" id="NF004384">
    <property type="entry name" value="PRK05748.1"/>
    <property type="match status" value="1"/>
</dbReference>
<sequence>MRAMKAAPDPQLDAIRVPPHSIEAEQSVLGGLLLDNAAWDRIADFIGEDDFYRYDHRLIFQCMVKLINSSRPADVITVYEALSVQGKAEDAGGLVYLNALAQNTPSAANIRRYAEIVRDRGVLRKLITVSDEIAGNAFNPQGKEVKQMLDEAESKIFAIAEEGARGAQGFQAIQPLLTQVVERIDELYNRDNQNDITGVPTGFVDLDKMTSGLQPGDLIIVAGRPSMGKTAFSLNIGENVAIDSGLPVAVFSMEMGGAQLAMRMLGSVGRLDQSRLRIGKLSDEDWPRLTHAIQKMNEAQLYIDETPALSSIELRARSRRLARQCGKLGLIIVDYLQLMSANVAGENRATEISEISRNLKGLAKELNCPVIALSQLNRSLEQRPNKRPVMSDLRESGAIEQDADVIMFIYRDQVYNPDSPDKGTAEIIIGKQRNGPIGSVRLTFLGEYTKFDNYVGSLSIYGDSE</sequence>
<evidence type="ECO:0000256" key="10">
    <source>
        <dbReference type="ARBA" id="ARBA00044932"/>
    </source>
</evidence>
<keyword evidence="3 13" id="KW-0235">DNA replication</keyword>
<protein>
    <recommendedName>
        <fullName evidence="12 13">Replicative DNA helicase</fullName>
        <ecNumber evidence="12 13">5.6.2.3</ecNumber>
    </recommendedName>
</protein>
<keyword evidence="9" id="KW-0413">Isomerase</keyword>
<keyword evidence="4 13" id="KW-0547">Nucleotide-binding</keyword>
<comment type="catalytic activity">
    <reaction evidence="11 13">
        <text>ATP + H2O = ADP + phosphate + H(+)</text>
        <dbReference type="Rhea" id="RHEA:13065"/>
        <dbReference type="ChEBI" id="CHEBI:15377"/>
        <dbReference type="ChEBI" id="CHEBI:15378"/>
        <dbReference type="ChEBI" id="CHEBI:30616"/>
        <dbReference type="ChEBI" id="CHEBI:43474"/>
        <dbReference type="ChEBI" id="CHEBI:456216"/>
        <dbReference type="EC" id="5.6.2.3"/>
    </reaction>
</comment>
<dbReference type="PANTHER" id="PTHR30153">
    <property type="entry name" value="REPLICATIVE DNA HELICASE DNAB"/>
    <property type="match status" value="1"/>
</dbReference>
<dbReference type="SMART" id="SM00382">
    <property type="entry name" value="AAA"/>
    <property type="match status" value="1"/>
</dbReference>
<dbReference type="GO" id="GO:0042802">
    <property type="term" value="F:identical protein binding"/>
    <property type="evidence" value="ECO:0007669"/>
    <property type="project" value="UniProtKB-ARBA"/>
</dbReference>
<dbReference type="NCBIfam" id="TIGR00665">
    <property type="entry name" value="DnaB"/>
    <property type="match status" value="1"/>
</dbReference>
<dbReference type="GO" id="GO:0016787">
    <property type="term" value="F:hydrolase activity"/>
    <property type="evidence" value="ECO:0007669"/>
    <property type="project" value="UniProtKB-KW"/>
</dbReference>
<evidence type="ECO:0000256" key="5">
    <source>
        <dbReference type="ARBA" id="ARBA00022801"/>
    </source>
</evidence>
<keyword evidence="16" id="KW-1185">Reference proteome</keyword>
<evidence type="ECO:0000256" key="11">
    <source>
        <dbReference type="ARBA" id="ARBA00048954"/>
    </source>
</evidence>
<dbReference type="InterPro" id="IPR016136">
    <property type="entry name" value="DNA_helicase_N/primase_C"/>
</dbReference>
<dbReference type="Gene3D" id="1.10.860.10">
    <property type="entry name" value="DNAb Helicase, Chain A"/>
    <property type="match status" value="1"/>
</dbReference>
<dbReference type="Gene3D" id="3.40.50.300">
    <property type="entry name" value="P-loop containing nucleotide triphosphate hydrolases"/>
    <property type="match status" value="1"/>
</dbReference>
<evidence type="ECO:0000256" key="6">
    <source>
        <dbReference type="ARBA" id="ARBA00022806"/>
    </source>
</evidence>